<dbReference type="AlphaFoldDB" id="A0A4R6S153"/>
<evidence type="ECO:0000259" key="1">
    <source>
        <dbReference type="Pfam" id="PF18299"/>
    </source>
</evidence>
<dbReference type="OrthoDB" id="8477204at2"/>
<gene>
    <name evidence="2" type="ORF">EDF62_1562</name>
</gene>
<protein>
    <recommendedName>
        <fullName evidence="1">ATP-grasp domain-containing protein</fullName>
    </recommendedName>
</protein>
<dbReference type="EMBL" id="SNYA01000004">
    <property type="protein sequence ID" value="TDP92356.1"/>
    <property type="molecule type" value="Genomic_DNA"/>
</dbReference>
<dbReference type="InterPro" id="IPR041261">
    <property type="entry name" value="R2K_2"/>
</dbReference>
<proteinExistence type="predicted"/>
<dbReference type="Proteomes" id="UP000295601">
    <property type="component" value="Unassembled WGS sequence"/>
</dbReference>
<keyword evidence="3" id="KW-1185">Reference proteome</keyword>
<accession>A0A4R6S153</accession>
<dbReference type="RefSeq" id="WP_133616590.1">
    <property type="nucleotide sequence ID" value="NZ_SNYA01000004.1"/>
</dbReference>
<reference evidence="2 3" key="1">
    <citation type="submission" date="2019-03" db="EMBL/GenBank/DDBJ databases">
        <title>Genomic analyses of the natural microbiome of Caenorhabditis elegans.</title>
        <authorList>
            <person name="Samuel B."/>
        </authorList>
    </citation>
    <scope>NUCLEOTIDE SEQUENCE [LARGE SCALE GENOMIC DNA]</scope>
    <source>
        <strain evidence="2 3">JUb18</strain>
    </source>
</reference>
<name>A0A4R6S153_9MICO</name>
<comment type="caution">
    <text evidence="2">The sequence shown here is derived from an EMBL/GenBank/DDBJ whole genome shotgun (WGS) entry which is preliminary data.</text>
</comment>
<evidence type="ECO:0000313" key="3">
    <source>
        <dbReference type="Proteomes" id="UP000295601"/>
    </source>
</evidence>
<organism evidence="2 3">
    <name type="scientific">Leucobacter luti</name>
    <dbReference type="NCBI Taxonomy" id="340320"/>
    <lineage>
        <taxon>Bacteria</taxon>
        <taxon>Bacillati</taxon>
        <taxon>Actinomycetota</taxon>
        <taxon>Actinomycetes</taxon>
        <taxon>Micrococcales</taxon>
        <taxon>Microbacteriaceae</taxon>
        <taxon>Leucobacter</taxon>
    </lineage>
</organism>
<dbReference type="Pfam" id="PF18299">
    <property type="entry name" value="R2K_2"/>
    <property type="match status" value="1"/>
</dbReference>
<evidence type="ECO:0000313" key="2">
    <source>
        <dbReference type="EMBL" id="TDP92356.1"/>
    </source>
</evidence>
<sequence>MYENHLVVSSGHPIPIFAERTPELDRLISLVKQWVPNVREEGTDDFDLFVEDALRMEKAFACWPRERLWVRQLGQPKYGGWNNERAVNVGTGEDRLLSDLAGAHIWGPIPTTDPEPEMASYVNRQGYSRLTAFKDHAGRFVRLCSALEQGDGGPIDRADVVEALRAAGDSAAVKIVAKDKTAGIGYIHQIASLSDAELWEAFDNCFGDGGEWLTYHFAATRDAYLVQSAVPMHYEYRLFVVDHEVAVGAGCIVDFTPLNSTGLQFDPRVQRVRDQRHAIVERPDVVERLVEFGRMVARKVREEEPENRSYVLDVALGSNDVPLVVELNSLLNAGLYALNVQMLVEALATSKAFPRMAPRPAGSPISIC</sequence>
<feature type="domain" description="ATP-grasp" evidence="1">
    <location>
        <begin position="219"/>
        <end position="342"/>
    </location>
</feature>